<sequence length="142" mass="16174">MSWLELWEFVLALPYDSMTKSAMAGDHGRRRWTESDYMLRELLAVAQFQARIAWAGHHIEGKVPDLPLWEEPDRRSPSRSRRTGSLPWHGPNGPASTTRPPSPALRTPSTQRSWRLPSRSTNGWLPKKQRLPDGEGQAPPDN</sequence>
<dbReference type="AlphaFoldDB" id="A0A4D4MRJ8"/>
<protein>
    <submittedName>
        <fullName evidence="2">Uncharacterized protein</fullName>
    </submittedName>
</protein>
<accession>A0A4D4MRJ8</accession>
<feature type="compositionally biased region" description="Polar residues" evidence="1">
    <location>
        <begin position="107"/>
        <end position="123"/>
    </location>
</feature>
<dbReference type="EMBL" id="BJHY01000001">
    <property type="protein sequence ID" value="GDY74115.1"/>
    <property type="molecule type" value="Genomic_DNA"/>
</dbReference>
<reference evidence="2 3" key="1">
    <citation type="submission" date="2019-04" db="EMBL/GenBank/DDBJ databases">
        <title>Draft genome sequences of Streptomyces avermitilis ATCC 31267.</title>
        <authorList>
            <person name="Komaki H."/>
            <person name="Tamura T."/>
            <person name="Hosoyama A."/>
        </authorList>
    </citation>
    <scope>NUCLEOTIDE SEQUENCE [LARGE SCALE GENOMIC DNA]</scope>
    <source>
        <strain evidence="2 3">ATCC 31267</strain>
    </source>
</reference>
<proteinExistence type="predicted"/>
<evidence type="ECO:0000313" key="3">
    <source>
        <dbReference type="Proteomes" id="UP000299211"/>
    </source>
</evidence>
<dbReference type="Proteomes" id="UP000299211">
    <property type="component" value="Unassembled WGS sequence"/>
</dbReference>
<name>A0A4D4MRJ8_STRAX</name>
<feature type="region of interest" description="Disordered" evidence="1">
    <location>
        <begin position="64"/>
        <end position="142"/>
    </location>
</feature>
<dbReference type="STRING" id="33903.AQJ43_23775"/>
<evidence type="ECO:0000256" key="1">
    <source>
        <dbReference type="SAM" id="MobiDB-lite"/>
    </source>
</evidence>
<gene>
    <name evidence="2" type="ORF">SAV31267_036000</name>
</gene>
<evidence type="ECO:0000313" key="2">
    <source>
        <dbReference type="EMBL" id="GDY74115.1"/>
    </source>
</evidence>
<organism evidence="2 3">
    <name type="scientific">Streptomyces avermitilis</name>
    <dbReference type="NCBI Taxonomy" id="33903"/>
    <lineage>
        <taxon>Bacteria</taxon>
        <taxon>Bacillati</taxon>
        <taxon>Actinomycetota</taxon>
        <taxon>Actinomycetes</taxon>
        <taxon>Kitasatosporales</taxon>
        <taxon>Streptomycetaceae</taxon>
        <taxon>Streptomyces</taxon>
    </lineage>
</organism>
<comment type="caution">
    <text evidence="2">The sequence shown here is derived from an EMBL/GenBank/DDBJ whole genome shotgun (WGS) entry which is preliminary data.</text>
</comment>